<reference evidence="1 2" key="1">
    <citation type="journal article" date="2019" name="Genome Biol. Evol.">
        <title>Insights into the evolution of the New World diploid cottons (Gossypium, subgenus Houzingenia) based on genome sequencing.</title>
        <authorList>
            <person name="Grover C.E."/>
            <person name="Arick M.A. 2nd"/>
            <person name="Thrash A."/>
            <person name="Conover J.L."/>
            <person name="Sanders W.S."/>
            <person name="Peterson D.G."/>
            <person name="Frelichowski J.E."/>
            <person name="Scheffler J.A."/>
            <person name="Scheffler B.E."/>
            <person name="Wendel J.F."/>
        </authorList>
    </citation>
    <scope>NUCLEOTIDE SEQUENCE [LARGE SCALE GENOMIC DNA]</scope>
    <source>
        <strain evidence="1">5</strain>
        <tissue evidence="1">Leaf</tissue>
    </source>
</reference>
<evidence type="ECO:0000313" key="1">
    <source>
        <dbReference type="EMBL" id="MBA0736562.1"/>
    </source>
</evidence>
<dbReference type="AlphaFoldDB" id="A0A7J9BK42"/>
<comment type="caution">
    <text evidence="1">The sequence shown here is derived from an EMBL/GenBank/DDBJ whole genome shotgun (WGS) entry which is preliminary data.</text>
</comment>
<keyword evidence="2" id="KW-1185">Reference proteome</keyword>
<dbReference type="OrthoDB" id="1000485at2759"/>
<sequence length="190" mass="22335">KNWPILNLIDEKEEVFQEEALVVDNEYKIFQVGRCLTDIVVHFPSMRNMMADLWHPFRGYSYQILVRKVVFKWDISLRATTRRRSTLVSRWFREADGLVCKNLDKESVDNGHNGRDDRDMRLIWRDDLGRLYPNLNNIPLGPRTKALRKESINQQNMGCEVENWVASIPEPIDLILEGENDPFDTMNGNK</sequence>
<dbReference type="Proteomes" id="UP000593579">
    <property type="component" value="Unassembled WGS sequence"/>
</dbReference>
<protein>
    <recommendedName>
        <fullName evidence="3">DUF4283 domain-containing protein</fullName>
    </recommendedName>
</protein>
<accession>A0A7J9BK42</accession>
<organism evidence="1 2">
    <name type="scientific">Gossypium gossypioides</name>
    <name type="common">Mexican cotton</name>
    <name type="synonym">Selera gossypioides</name>
    <dbReference type="NCBI Taxonomy" id="34282"/>
    <lineage>
        <taxon>Eukaryota</taxon>
        <taxon>Viridiplantae</taxon>
        <taxon>Streptophyta</taxon>
        <taxon>Embryophyta</taxon>
        <taxon>Tracheophyta</taxon>
        <taxon>Spermatophyta</taxon>
        <taxon>Magnoliopsida</taxon>
        <taxon>eudicotyledons</taxon>
        <taxon>Gunneridae</taxon>
        <taxon>Pentapetalae</taxon>
        <taxon>rosids</taxon>
        <taxon>malvids</taxon>
        <taxon>Malvales</taxon>
        <taxon>Malvaceae</taxon>
        <taxon>Malvoideae</taxon>
        <taxon>Gossypium</taxon>
    </lineage>
</organism>
<proteinExistence type="predicted"/>
<evidence type="ECO:0000313" key="2">
    <source>
        <dbReference type="Proteomes" id="UP000593579"/>
    </source>
</evidence>
<dbReference type="EMBL" id="JABEZY010000004">
    <property type="protein sequence ID" value="MBA0736562.1"/>
    <property type="molecule type" value="Genomic_DNA"/>
</dbReference>
<name>A0A7J9BK42_GOSGO</name>
<evidence type="ECO:0008006" key="3">
    <source>
        <dbReference type="Google" id="ProtNLM"/>
    </source>
</evidence>
<gene>
    <name evidence="1" type="ORF">Gogos_010100</name>
</gene>
<feature type="non-terminal residue" evidence="1">
    <location>
        <position position="1"/>
    </location>
</feature>